<sequence>MPVSEAARAEPPEDDGAEGSCAGMAHLSASIDIAATMAARNADDLGKASGALGVCLETLEYMMVLSTSISNVLDEVAASELARADLEHHFEQIVRIIGAFASLTGTVARDIAGDATMPMQAQGWAEKVNLLLERARQTTDDISPALAQVTEQVRQVAGGLDRSREVAERSVRKAKSAHGFISSLRDQFDRNGRHMRDLATTLNRSLSQIGAKAEQVAHTPPQVRRGSVFAHTVIDDVADATMSDLERVAMSVTDLFVSSSDKLDTGHVDVFGTLLSRLANDLATAARRRLSERLAPIPNAPHVVVANLAMDHDIAVARPVLVLSEALDDADLVRVARERGEDHMMAIAARATLSEAVTDTLVDRGSSRVVRVVAANEGARFSGRGYAALLEHARTDAVLATTLRARQDLPPAAFEKLLAQAAAVAARDIDAGSDDVRAAVDEIAHRAAEEIELRTRAFQAVRGEVHTLALSGKLDESVVTQFVNEGRHDHVLAAIAELCSVPDDVVLRFAQSNGLDLLLIVAKAAHLGWPTVQAALRARIGGAELSAKDIGAAKEKYQRLIPATCERVVGFWKSRNGGVPGGK</sequence>
<gene>
    <name evidence="1" type="ORF">BLTE_22740</name>
</gene>
<accession>A0A348G206</accession>
<evidence type="ECO:0000313" key="2">
    <source>
        <dbReference type="Proteomes" id="UP000266934"/>
    </source>
</evidence>
<dbReference type="Proteomes" id="UP000266934">
    <property type="component" value="Chromosome"/>
</dbReference>
<dbReference type="SUPFAM" id="SSF58104">
    <property type="entry name" value="Methyl-accepting chemotaxis protein (MCP) signaling domain"/>
    <property type="match status" value="1"/>
</dbReference>
<dbReference type="OrthoDB" id="7888976at2"/>
<evidence type="ECO:0008006" key="3">
    <source>
        <dbReference type="Google" id="ProtNLM"/>
    </source>
</evidence>
<dbReference type="EMBL" id="AP018907">
    <property type="protein sequence ID" value="BBF93589.1"/>
    <property type="molecule type" value="Genomic_DNA"/>
</dbReference>
<protein>
    <recommendedName>
        <fullName evidence="3">DUF2336 domain-containing protein</fullName>
    </recommendedName>
</protein>
<dbReference type="InterPro" id="IPR019285">
    <property type="entry name" value="DUF2336"/>
</dbReference>
<evidence type="ECO:0000313" key="1">
    <source>
        <dbReference type="EMBL" id="BBF93589.1"/>
    </source>
</evidence>
<reference evidence="1 2" key="1">
    <citation type="submission" date="2018-08" db="EMBL/GenBank/DDBJ databases">
        <title>Complete genome sequencing of Blastochloris tepida GI.</title>
        <authorList>
            <person name="Tsukatani Y."/>
            <person name="Mori H."/>
        </authorList>
    </citation>
    <scope>NUCLEOTIDE SEQUENCE [LARGE SCALE GENOMIC DNA]</scope>
    <source>
        <strain evidence="1 2">GI</strain>
    </source>
</reference>
<name>A0A348G206_9HYPH</name>
<dbReference type="AlphaFoldDB" id="A0A348G206"/>
<dbReference type="KEGG" id="blag:BLTE_22740"/>
<proteinExistence type="predicted"/>
<dbReference type="Pfam" id="PF10098">
    <property type="entry name" value="DUF2336"/>
    <property type="match status" value="1"/>
</dbReference>
<organism evidence="1 2">
    <name type="scientific">Blastochloris tepida</name>
    <dbReference type="NCBI Taxonomy" id="2233851"/>
    <lineage>
        <taxon>Bacteria</taxon>
        <taxon>Pseudomonadati</taxon>
        <taxon>Pseudomonadota</taxon>
        <taxon>Alphaproteobacteria</taxon>
        <taxon>Hyphomicrobiales</taxon>
        <taxon>Blastochloridaceae</taxon>
        <taxon>Blastochloris</taxon>
    </lineage>
</organism>
<keyword evidence="2" id="KW-1185">Reference proteome</keyword>
<dbReference type="RefSeq" id="WP_160140593.1">
    <property type="nucleotide sequence ID" value="NZ_AP018907.1"/>
</dbReference>